<accession>A0A2K2D5P4</accession>
<dbReference type="Gramene" id="PNT69603">
    <property type="protein sequence ID" value="PNT69603"/>
    <property type="gene ID" value="BRADI_3g58715v3"/>
</dbReference>
<keyword evidence="3" id="KW-1185">Reference proteome</keyword>
<proteinExistence type="predicted"/>
<evidence type="ECO:0000313" key="2">
    <source>
        <dbReference type="EnsemblPlants" id="PNT69603"/>
    </source>
</evidence>
<sequence length="73" mass="8061">MHAYLHGQRRPFHAVRGVVLCSGLHTSSISLSSLQDFCRTCHRARDFVRWPAICTGLIHLATDSFTNAVLPAG</sequence>
<dbReference type="EMBL" id="CM000882">
    <property type="protein sequence ID" value="PNT69603.1"/>
    <property type="molecule type" value="Genomic_DNA"/>
</dbReference>
<reference evidence="1 2" key="1">
    <citation type="journal article" date="2010" name="Nature">
        <title>Genome sequencing and analysis of the model grass Brachypodium distachyon.</title>
        <authorList>
            <consortium name="International Brachypodium Initiative"/>
        </authorList>
    </citation>
    <scope>NUCLEOTIDE SEQUENCE [LARGE SCALE GENOMIC DNA]</scope>
    <source>
        <strain evidence="1 2">Bd21</strain>
    </source>
</reference>
<organism evidence="1">
    <name type="scientific">Brachypodium distachyon</name>
    <name type="common">Purple false brome</name>
    <name type="synonym">Trachynia distachya</name>
    <dbReference type="NCBI Taxonomy" id="15368"/>
    <lineage>
        <taxon>Eukaryota</taxon>
        <taxon>Viridiplantae</taxon>
        <taxon>Streptophyta</taxon>
        <taxon>Embryophyta</taxon>
        <taxon>Tracheophyta</taxon>
        <taxon>Spermatophyta</taxon>
        <taxon>Magnoliopsida</taxon>
        <taxon>Liliopsida</taxon>
        <taxon>Poales</taxon>
        <taxon>Poaceae</taxon>
        <taxon>BOP clade</taxon>
        <taxon>Pooideae</taxon>
        <taxon>Stipodae</taxon>
        <taxon>Brachypodieae</taxon>
        <taxon>Brachypodium</taxon>
    </lineage>
</organism>
<dbReference type="Proteomes" id="UP000008810">
    <property type="component" value="Chromosome 3"/>
</dbReference>
<evidence type="ECO:0000313" key="3">
    <source>
        <dbReference type="Proteomes" id="UP000008810"/>
    </source>
</evidence>
<dbReference type="AlphaFoldDB" id="A0A2K2D5P4"/>
<reference evidence="1" key="2">
    <citation type="submission" date="2017-06" db="EMBL/GenBank/DDBJ databases">
        <title>WGS assembly of Brachypodium distachyon.</title>
        <authorList>
            <consortium name="The International Brachypodium Initiative"/>
            <person name="Lucas S."/>
            <person name="Harmon-Smith M."/>
            <person name="Lail K."/>
            <person name="Tice H."/>
            <person name="Grimwood J."/>
            <person name="Bruce D."/>
            <person name="Barry K."/>
            <person name="Shu S."/>
            <person name="Lindquist E."/>
            <person name="Wang M."/>
            <person name="Pitluck S."/>
            <person name="Vogel J.P."/>
            <person name="Garvin D.F."/>
            <person name="Mockler T.C."/>
            <person name="Schmutz J."/>
            <person name="Rokhsar D."/>
            <person name="Bevan M.W."/>
        </authorList>
    </citation>
    <scope>NUCLEOTIDE SEQUENCE</scope>
    <source>
        <strain evidence="1">Bd21</strain>
    </source>
</reference>
<name>A0A2K2D5P4_BRADI</name>
<reference evidence="2" key="3">
    <citation type="submission" date="2018-08" db="UniProtKB">
        <authorList>
            <consortium name="EnsemblPlants"/>
        </authorList>
    </citation>
    <scope>IDENTIFICATION</scope>
    <source>
        <strain evidence="2">cv. Bd21</strain>
    </source>
</reference>
<dbReference type="EnsemblPlants" id="PNT69603">
    <property type="protein sequence ID" value="PNT69603"/>
    <property type="gene ID" value="BRADI_3g58715v3"/>
</dbReference>
<gene>
    <name evidence="1" type="ORF">BRADI_3g58715v3</name>
</gene>
<protein>
    <submittedName>
        <fullName evidence="1 2">Uncharacterized protein</fullName>
    </submittedName>
</protein>
<dbReference type="InParanoid" id="A0A2K2D5P4"/>
<evidence type="ECO:0000313" key="1">
    <source>
        <dbReference type="EMBL" id="PNT69603.1"/>
    </source>
</evidence>